<feature type="compositionally biased region" description="Basic and acidic residues" evidence="1">
    <location>
        <begin position="158"/>
        <end position="176"/>
    </location>
</feature>
<dbReference type="AlphaFoldDB" id="A0A0A9Y6Y7"/>
<sequence>LMFPVQANTFKSQEKVDERFSESDSAKQDVESTEVESREEESNFESSEFESSFACVFVRHLQLKIMLDRHVDENFTLESMPRNNRESGDRKHAAIEHPKLKAVQESSSSYDYLLECHPRRRNKRRSVSQFTTTQDNVENGRFRSRRNTPCKSSGSSWHDTDVRNIRPSRDSGEEFWGSKELDQDQILESCKDKKGRSRRSANNGYNFQTTNVMYVEEELKQKR</sequence>
<feature type="compositionally biased region" description="Polar residues" evidence="1">
    <location>
        <begin position="127"/>
        <end position="137"/>
    </location>
</feature>
<feature type="non-terminal residue" evidence="2">
    <location>
        <position position="223"/>
    </location>
</feature>
<reference evidence="2" key="1">
    <citation type="journal article" date="2014" name="PLoS ONE">
        <title>Transcriptome-Based Identification of ABC Transporters in the Western Tarnished Plant Bug Lygus hesperus.</title>
        <authorList>
            <person name="Hull J.J."/>
            <person name="Chaney K."/>
            <person name="Geib S.M."/>
            <person name="Fabrick J.A."/>
            <person name="Brent C.S."/>
            <person name="Walsh D."/>
            <person name="Lavine L.C."/>
        </authorList>
    </citation>
    <scope>NUCLEOTIDE SEQUENCE</scope>
</reference>
<feature type="region of interest" description="Disordered" evidence="1">
    <location>
        <begin position="123"/>
        <end position="176"/>
    </location>
</feature>
<dbReference type="EMBL" id="GBHO01018309">
    <property type="protein sequence ID" value="JAG25295.1"/>
    <property type="molecule type" value="Transcribed_RNA"/>
</dbReference>
<feature type="compositionally biased region" description="Basic and acidic residues" evidence="1">
    <location>
        <begin position="12"/>
        <end position="30"/>
    </location>
</feature>
<feature type="region of interest" description="Disordered" evidence="1">
    <location>
        <begin position="1"/>
        <end position="43"/>
    </location>
</feature>
<reference evidence="2" key="2">
    <citation type="submission" date="2014-07" db="EMBL/GenBank/DDBJ databases">
        <authorList>
            <person name="Hull J."/>
        </authorList>
    </citation>
    <scope>NUCLEOTIDE SEQUENCE</scope>
</reference>
<protein>
    <submittedName>
        <fullName evidence="2">Uncharacterized protein</fullName>
    </submittedName>
</protein>
<feature type="compositionally biased region" description="Polar residues" evidence="1">
    <location>
        <begin position="1"/>
        <end position="11"/>
    </location>
</feature>
<accession>A0A0A9Y6Y7</accession>
<evidence type="ECO:0000313" key="2">
    <source>
        <dbReference type="EMBL" id="JAG25295.1"/>
    </source>
</evidence>
<evidence type="ECO:0000256" key="1">
    <source>
        <dbReference type="SAM" id="MobiDB-lite"/>
    </source>
</evidence>
<feature type="compositionally biased region" description="Acidic residues" evidence="1">
    <location>
        <begin position="31"/>
        <end position="43"/>
    </location>
</feature>
<feature type="non-terminal residue" evidence="2">
    <location>
        <position position="1"/>
    </location>
</feature>
<proteinExistence type="predicted"/>
<gene>
    <name evidence="2" type="ORF">CM83_5977</name>
</gene>
<organism evidence="2">
    <name type="scientific">Lygus hesperus</name>
    <name type="common">Western plant bug</name>
    <dbReference type="NCBI Taxonomy" id="30085"/>
    <lineage>
        <taxon>Eukaryota</taxon>
        <taxon>Metazoa</taxon>
        <taxon>Ecdysozoa</taxon>
        <taxon>Arthropoda</taxon>
        <taxon>Hexapoda</taxon>
        <taxon>Insecta</taxon>
        <taxon>Pterygota</taxon>
        <taxon>Neoptera</taxon>
        <taxon>Paraneoptera</taxon>
        <taxon>Hemiptera</taxon>
        <taxon>Heteroptera</taxon>
        <taxon>Panheteroptera</taxon>
        <taxon>Cimicomorpha</taxon>
        <taxon>Miridae</taxon>
        <taxon>Mirini</taxon>
        <taxon>Lygus</taxon>
    </lineage>
</organism>
<name>A0A0A9Y6Y7_LYGHE</name>